<dbReference type="Proteomes" id="UP000799291">
    <property type="component" value="Unassembled WGS sequence"/>
</dbReference>
<dbReference type="PANTHER" id="PTHR10039:SF16">
    <property type="entry name" value="GPI INOSITOL-DEACYLASE"/>
    <property type="match status" value="1"/>
</dbReference>
<evidence type="ECO:0000259" key="3">
    <source>
        <dbReference type="PROSITE" id="PS50837"/>
    </source>
</evidence>
<dbReference type="InterPro" id="IPR007111">
    <property type="entry name" value="NACHT_NTPase"/>
</dbReference>
<evidence type="ECO:0000256" key="1">
    <source>
        <dbReference type="ARBA" id="ARBA00022737"/>
    </source>
</evidence>
<evidence type="ECO:0000256" key="2">
    <source>
        <dbReference type="SAM" id="Coils"/>
    </source>
</evidence>
<dbReference type="PROSITE" id="PS50837">
    <property type="entry name" value="NACHT"/>
    <property type="match status" value="1"/>
</dbReference>
<keyword evidence="5" id="KW-1185">Reference proteome</keyword>
<dbReference type="AlphaFoldDB" id="A0A6G1IHX8"/>
<feature type="coiled-coil region" evidence="2">
    <location>
        <begin position="143"/>
        <end position="170"/>
    </location>
</feature>
<dbReference type="InterPro" id="IPR056884">
    <property type="entry name" value="NPHP3-like_N"/>
</dbReference>
<protein>
    <recommendedName>
        <fullName evidence="3">NACHT domain-containing protein</fullName>
    </recommendedName>
</protein>
<dbReference type="InterPro" id="IPR027417">
    <property type="entry name" value="P-loop_NTPase"/>
</dbReference>
<dbReference type="SUPFAM" id="SSF52540">
    <property type="entry name" value="P-loop containing nucleoside triphosphate hydrolases"/>
    <property type="match status" value="1"/>
</dbReference>
<feature type="non-terminal residue" evidence="4">
    <location>
        <position position="557"/>
    </location>
</feature>
<dbReference type="EMBL" id="MU005619">
    <property type="protein sequence ID" value="KAF2677735.1"/>
    <property type="molecule type" value="Genomic_DNA"/>
</dbReference>
<accession>A0A6G1IHX8</accession>
<dbReference type="PANTHER" id="PTHR10039">
    <property type="entry name" value="AMELOGENIN"/>
    <property type="match status" value="1"/>
</dbReference>
<keyword evidence="1" id="KW-0677">Repeat</keyword>
<reference evidence="4" key="1">
    <citation type="journal article" date="2020" name="Stud. Mycol.">
        <title>101 Dothideomycetes genomes: a test case for predicting lifestyles and emergence of pathogens.</title>
        <authorList>
            <person name="Haridas S."/>
            <person name="Albert R."/>
            <person name="Binder M."/>
            <person name="Bloem J."/>
            <person name="Labutti K."/>
            <person name="Salamov A."/>
            <person name="Andreopoulos B."/>
            <person name="Baker S."/>
            <person name="Barry K."/>
            <person name="Bills G."/>
            <person name="Bluhm B."/>
            <person name="Cannon C."/>
            <person name="Castanera R."/>
            <person name="Culley D."/>
            <person name="Daum C."/>
            <person name="Ezra D."/>
            <person name="Gonzalez J."/>
            <person name="Henrissat B."/>
            <person name="Kuo A."/>
            <person name="Liang C."/>
            <person name="Lipzen A."/>
            <person name="Lutzoni F."/>
            <person name="Magnuson J."/>
            <person name="Mondo S."/>
            <person name="Nolan M."/>
            <person name="Ohm R."/>
            <person name="Pangilinan J."/>
            <person name="Park H.-J."/>
            <person name="Ramirez L."/>
            <person name="Alfaro M."/>
            <person name="Sun H."/>
            <person name="Tritt A."/>
            <person name="Yoshinaga Y."/>
            <person name="Zwiers L.-H."/>
            <person name="Turgeon B."/>
            <person name="Goodwin S."/>
            <person name="Spatafora J."/>
            <person name="Crous P."/>
            <person name="Grigoriev I."/>
        </authorList>
    </citation>
    <scope>NUCLEOTIDE SEQUENCE</scope>
    <source>
        <strain evidence="4">CBS 122367</strain>
    </source>
</reference>
<dbReference type="Pfam" id="PF24883">
    <property type="entry name" value="NPHP3_N"/>
    <property type="match status" value="1"/>
</dbReference>
<feature type="domain" description="NACHT" evidence="3">
    <location>
        <begin position="215"/>
        <end position="360"/>
    </location>
</feature>
<proteinExistence type="predicted"/>
<dbReference type="OrthoDB" id="1577640at2759"/>
<dbReference type="Gene3D" id="3.40.50.300">
    <property type="entry name" value="P-loop containing nucleotide triphosphate hydrolases"/>
    <property type="match status" value="1"/>
</dbReference>
<sequence length="557" mass="63594">MAEVFGVVAGSLTVLEITAKVVKQCKTLMETAHDAPRELRHIFIEVSSLKAVLENLEFLTQPEFSDTAQSVADVNGVVEGCRSAVDEISKVLDGLSLTNTSHVVPGKRQRIKGSLQWCLKESKTRKLLDEIMKHKTTLTLALLKEITTDVKEIKSNVERVHDQLTNTERRVICEWIEHMNPTAIHHRACMKHEKNTCQWIHRIDQWNDWLVRQRRIIWIHGIPGAGKTVLASYLVEQTIADCKRQNSDQVACLYYYCSFTHGQSERRDEALPFLKWIVSQLCRRSDHIPSHLVALHQQNNTPSCAALMEALEEHLARLDVLYILVDGVDESSPRNNLLDIIRDLATQPEYDKIQLLVTSRRYGDIEGVLRPLSEPTLPMSNSVVDKDIRTYIDTSMKGNKHFSHWPEALLSEILESLVRGAQGMFRWAVCQIDRLQRKSYQQAREAIKYLPETIEDTYEIILLEIPQDARNTARIALEWICGHADLGFIRGIPANCLSSAVIRADATSELDVGQICHEHEFLKDILGCLIEYCLHTVSLAHYTLEEFFFSDRIKKSN</sequence>
<keyword evidence="2" id="KW-0175">Coiled coil</keyword>
<organism evidence="4 5">
    <name type="scientific">Lentithecium fluviatile CBS 122367</name>
    <dbReference type="NCBI Taxonomy" id="1168545"/>
    <lineage>
        <taxon>Eukaryota</taxon>
        <taxon>Fungi</taxon>
        <taxon>Dikarya</taxon>
        <taxon>Ascomycota</taxon>
        <taxon>Pezizomycotina</taxon>
        <taxon>Dothideomycetes</taxon>
        <taxon>Pleosporomycetidae</taxon>
        <taxon>Pleosporales</taxon>
        <taxon>Massarineae</taxon>
        <taxon>Lentitheciaceae</taxon>
        <taxon>Lentithecium</taxon>
    </lineage>
</organism>
<evidence type="ECO:0000313" key="5">
    <source>
        <dbReference type="Proteomes" id="UP000799291"/>
    </source>
</evidence>
<name>A0A6G1IHX8_9PLEO</name>
<gene>
    <name evidence="4" type="ORF">K458DRAFT_279402</name>
</gene>
<evidence type="ECO:0000313" key="4">
    <source>
        <dbReference type="EMBL" id="KAF2677735.1"/>
    </source>
</evidence>